<organism evidence="1 2">
    <name type="scientific">Lentinus tigrinus ALCF2SS1-6</name>
    <dbReference type="NCBI Taxonomy" id="1328759"/>
    <lineage>
        <taxon>Eukaryota</taxon>
        <taxon>Fungi</taxon>
        <taxon>Dikarya</taxon>
        <taxon>Basidiomycota</taxon>
        <taxon>Agaricomycotina</taxon>
        <taxon>Agaricomycetes</taxon>
        <taxon>Polyporales</taxon>
        <taxon>Polyporaceae</taxon>
        <taxon>Lentinus</taxon>
    </lineage>
</organism>
<reference evidence="1" key="1">
    <citation type="journal article" date="2018" name="Genome Biol. Evol.">
        <title>Genomics and development of Lentinus tigrinus, a white-rot wood-decaying mushroom with dimorphic fruiting bodies.</title>
        <authorList>
            <person name="Wu B."/>
            <person name="Xu Z."/>
            <person name="Knudson A."/>
            <person name="Carlson A."/>
            <person name="Chen N."/>
            <person name="Kovaka S."/>
            <person name="LaButti K."/>
            <person name="Lipzen A."/>
            <person name="Pennachio C."/>
            <person name="Riley R."/>
            <person name="Schakwitz W."/>
            <person name="Umezawa K."/>
            <person name="Ohm R.A."/>
            <person name="Grigoriev I.V."/>
            <person name="Nagy L.G."/>
            <person name="Gibbons J."/>
            <person name="Hibbett D."/>
        </authorList>
    </citation>
    <scope>NUCLEOTIDE SEQUENCE [LARGE SCALE GENOMIC DNA]</scope>
    <source>
        <strain evidence="1">ALCF2SS1-6</strain>
    </source>
</reference>
<evidence type="ECO:0000313" key="1">
    <source>
        <dbReference type="EMBL" id="RPD59628.1"/>
    </source>
</evidence>
<sequence>MQLAEHDDRPCPRRLPLHSSSPVRVQFDLHTNNDSTLHNPARASRAARARGHCITSGRLFLLCRLMVHTCKNKKPLAHTVLSLDADLPREPSAAAFVASRKLPSRNYIWQHDRPQRCIWPPTFRPVLSSAVPPAQERGNPGPCGRDHQRGGRARFCAYTGLNNLNLAGSQDARLNPRKAP</sequence>
<evidence type="ECO:0000313" key="2">
    <source>
        <dbReference type="Proteomes" id="UP000313359"/>
    </source>
</evidence>
<dbReference type="EMBL" id="ML122269">
    <property type="protein sequence ID" value="RPD59628.1"/>
    <property type="molecule type" value="Genomic_DNA"/>
</dbReference>
<dbReference type="Proteomes" id="UP000313359">
    <property type="component" value="Unassembled WGS sequence"/>
</dbReference>
<name>A0A5C2S8M5_9APHY</name>
<keyword evidence="2" id="KW-1185">Reference proteome</keyword>
<accession>A0A5C2S8M5</accession>
<gene>
    <name evidence="1" type="ORF">L227DRAFT_154206</name>
</gene>
<protein>
    <submittedName>
        <fullName evidence="1">Uncharacterized protein</fullName>
    </submittedName>
</protein>
<proteinExistence type="predicted"/>
<dbReference type="AlphaFoldDB" id="A0A5C2S8M5"/>